<evidence type="ECO:0000313" key="6">
    <source>
        <dbReference type="Proteomes" id="UP000762676"/>
    </source>
</evidence>
<evidence type="ECO:0000256" key="1">
    <source>
        <dbReference type="SAM" id="Coils"/>
    </source>
</evidence>
<dbReference type="CDD" id="cd13221">
    <property type="entry name" value="PH-GRAM_GRAMDC4"/>
    <property type="match status" value="1"/>
</dbReference>
<dbReference type="Proteomes" id="UP000762676">
    <property type="component" value="Unassembled WGS sequence"/>
</dbReference>
<keyword evidence="3" id="KW-0472">Membrane</keyword>
<dbReference type="InterPro" id="IPR011993">
    <property type="entry name" value="PH-like_dom_sf"/>
</dbReference>
<evidence type="ECO:0000313" key="5">
    <source>
        <dbReference type="EMBL" id="GFR78700.1"/>
    </source>
</evidence>
<evidence type="ECO:0000256" key="2">
    <source>
        <dbReference type="SAM" id="MobiDB-lite"/>
    </source>
</evidence>
<dbReference type="AlphaFoldDB" id="A0AAV4G157"/>
<dbReference type="GO" id="GO:0006915">
    <property type="term" value="P:apoptotic process"/>
    <property type="evidence" value="ECO:0007669"/>
    <property type="project" value="InterPro"/>
</dbReference>
<feature type="transmembrane region" description="Helical" evidence="3">
    <location>
        <begin position="415"/>
        <end position="432"/>
    </location>
</feature>
<dbReference type="Gene3D" id="2.30.29.30">
    <property type="entry name" value="Pleckstrin-homology domain (PH domain)/Phosphotyrosine-binding domain (PTB)"/>
    <property type="match status" value="1"/>
</dbReference>
<feature type="transmembrane region" description="Helical" evidence="3">
    <location>
        <begin position="303"/>
        <end position="321"/>
    </location>
</feature>
<dbReference type="InterPro" id="IPR004182">
    <property type="entry name" value="GRAM"/>
</dbReference>
<accession>A0AAV4G157</accession>
<keyword evidence="3" id="KW-0812">Transmembrane</keyword>
<dbReference type="InterPro" id="IPR037847">
    <property type="entry name" value="GRAMDC4"/>
</dbReference>
<dbReference type="GO" id="GO:0034164">
    <property type="term" value="P:negative regulation of toll-like receptor 9 signaling pathway"/>
    <property type="evidence" value="ECO:0007669"/>
    <property type="project" value="TreeGrafter"/>
</dbReference>
<feature type="compositionally biased region" description="Acidic residues" evidence="2">
    <location>
        <begin position="31"/>
        <end position="42"/>
    </location>
</feature>
<proteinExistence type="predicted"/>
<feature type="coiled-coil region" evidence="1">
    <location>
        <begin position="91"/>
        <end position="118"/>
    </location>
</feature>
<organism evidence="5 6">
    <name type="scientific">Elysia marginata</name>
    <dbReference type="NCBI Taxonomy" id="1093978"/>
    <lineage>
        <taxon>Eukaryota</taxon>
        <taxon>Metazoa</taxon>
        <taxon>Spiralia</taxon>
        <taxon>Lophotrochozoa</taxon>
        <taxon>Mollusca</taxon>
        <taxon>Gastropoda</taxon>
        <taxon>Heterobranchia</taxon>
        <taxon>Euthyneura</taxon>
        <taxon>Panpulmonata</taxon>
        <taxon>Sacoglossa</taxon>
        <taxon>Placobranchoidea</taxon>
        <taxon>Plakobranchidae</taxon>
        <taxon>Elysia</taxon>
    </lineage>
</organism>
<gene>
    <name evidence="5" type="ORF">ElyMa_005856500</name>
</gene>
<comment type="caution">
    <text evidence="5">The sequence shown here is derived from an EMBL/GenBank/DDBJ whole genome shotgun (WGS) entry which is preliminary data.</text>
</comment>
<name>A0AAV4G157_9GAST</name>
<dbReference type="SMART" id="SM00568">
    <property type="entry name" value="GRAM"/>
    <property type="match status" value="1"/>
</dbReference>
<dbReference type="InterPro" id="IPR037845">
    <property type="entry name" value="GRAMDC4_PH-GRAM"/>
</dbReference>
<feature type="region of interest" description="Disordered" evidence="2">
    <location>
        <begin position="651"/>
        <end position="672"/>
    </location>
</feature>
<keyword evidence="1" id="KW-0175">Coiled coil</keyword>
<dbReference type="EMBL" id="BMAT01011765">
    <property type="protein sequence ID" value="GFR78700.1"/>
    <property type="molecule type" value="Genomic_DNA"/>
</dbReference>
<dbReference type="PANTHER" id="PTHR37402">
    <property type="entry name" value="GRAM DOMAIN-CONTAINING PROTEIN 4"/>
    <property type="match status" value="1"/>
</dbReference>
<dbReference type="PANTHER" id="PTHR37402:SF1">
    <property type="entry name" value="GRAM DOMAIN-CONTAINING PROTEIN 4"/>
    <property type="match status" value="1"/>
</dbReference>
<feature type="compositionally biased region" description="Polar residues" evidence="2">
    <location>
        <begin position="660"/>
        <end position="672"/>
    </location>
</feature>
<dbReference type="Pfam" id="PF02893">
    <property type="entry name" value="GRAM"/>
    <property type="match status" value="1"/>
</dbReference>
<feature type="region of interest" description="Disordered" evidence="2">
    <location>
        <begin position="1"/>
        <end position="73"/>
    </location>
</feature>
<evidence type="ECO:0000256" key="3">
    <source>
        <dbReference type="SAM" id="Phobius"/>
    </source>
</evidence>
<reference evidence="5 6" key="1">
    <citation type="journal article" date="2021" name="Elife">
        <title>Chloroplast acquisition without the gene transfer in kleptoplastic sea slugs, Plakobranchus ocellatus.</title>
        <authorList>
            <person name="Maeda T."/>
            <person name="Takahashi S."/>
            <person name="Yoshida T."/>
            <person name="Shimamura S."/>
            <person name="Takaki Y."/>
            <person name="Nagai Y."/>
            <person name="Toyoda A."/>
            <person name="Suzuki Y."/>
            <person name="Arimoto A."/>
            <person name="Ishii H."/>
            <person name="Satoh N."/>
            <person name="Nishiyama T."/>
            <person name="Hasebe M."/>
            <person name="Maruyama T."/>
            <person name="Minagawa J."/>
            <person name="Obokata J."/>
            <person name="Shigenobu S."/>
        </authorList>
    </citation>
    <scope>NUCLEOTIDE SEQUENCE [LARGE SCALE GENOMIC DNA]</scope>
</reference>
<keyword evidence="3" id="KW-1133">Transmembrane helix</keyword>
<feature type="compositionally biased region" description="Basic and acidic residues" evidence="2">
    <location>
        <begin position="43"/>
        <end position="65"/>
    </location>
</feature>
<feature type="domain" description="GRAM" evidence="4">
    <location>
        <begin position="515"/>
        <end position="591"/>
    </location>
</feature>
<keyword evidence="6" id="KW-1185">Reference proteome</keyword>
<evidence type="ECO:0000259" key="4">
    <source>
        <dbReference type="SMART" id="SM00568"/>
    </source>
</evidence>
<feature type="region of interest" description="Disordered" evidence="2">
    <location>
        <begin position="155"/>
        <end position="206"/>
    </location>
</feature>
<sequence length="672" mass="76144">MSSFRNLRSRFHNRGEHEGSKVGSSSPPAPSEEDAFDLVDSPEEIKLASPERDSERLYTRSKEDSTSVESTGGFSVEELMASATWNSEDEKKVFEEQLTQLQEQLMMVMIENQALQNEIGSSKDKIELERVKTELVYERHRCEVLQKDLDNKAKKKYHKVHRSNSDLVAGSHRLNVPGLNTNSSHKGSSSSLEEEQDDKTDNGVEISVPASPPSFFSSILHKCVRFVTDFLEDFTEEPQEQQETVSEDPLTVKKLKENIKRFGTEAKPYVNTARGIGGLLAWKSPPYTLIMFIVYMYSAWQGWLLPALLFCLSFRLFVNYLRYRTRSVYNFTVQQKQSSSNQGMVLLYLHRGWNVSFNFFETVEETKEAEDKELGVSDRLNLVVSVARRVQNFLGEVADSLEKVKSVLTWRHPEASRQLFLTLSSAFIASCILPTEQILYYAGILLGFKLFLIDYVYNRFPRVKRKYDSTYRLWQELPTDIQYEKRCVKSEIDKSTWSGDTHVDAKSEQVSTDDRSFCELFSLPESECPLPGWHGGRRCTLINREKSLTAAFKNGKLFLTHSFLCFERTKVPSPKNIVIPLTDIARLEKAKPYGWIPGGGMAIEIAVVGTEKPYIFGTILNRDEAYENIIAAGRKAGLTWSCQPLPALGHAGSGPPSPTLHHSSCHSSPAAD</sequence>
<protein>
    <submittedName>
        <fullName evidence="5">GRAM domain-containing protein 4-like</fullName>
    </submittedName>
</protein>